<dbReference type="FunFam" id="3.40.630.30:FF:000037">
    <property type="entry name" value="N-alpha-acetyltransferase daf-31-like"/>
    <property type="match status" value="1"/>
</dbReference>
<dbReference type="PROSITE" id="PS51186">
    <property type="entry name" value="GNAT"/>
    <property type="match status" value="1"/>
</dbReference>
<dbReference type="Gene3D" id="3.40.630.30">
    <property type="match status" value="1"/>
</dbReference>
<feature type="domain" description="N-acetyltransferase" evidence="4">
    <location>
        <begin position="2"/>
        <end position="153"/>
    </location>
</feature>
<reference evidence="5 6" key="1">
    <citation type="submission" date="2024-10" db="EMBL/GenBank/DDBJ databases">
        <title>Updated reference genomes for cyclostephanoid diatoms.</title>
        <authorList>
            <person name="Roberts W.R."/>
            <person name="Alverson A.J."/>
        </authorList>
    </citation>
    <scope>NUCLEOTIDE SEQUENCE [LARGE SCALE GENOMIC DNA]</scope>
    <source>
        <strain evidence="5 6">AJA010-31</strain>
    </source>
</reference>
<evidence type="ECO:0000256" key="3">
    <source>
        <dbReference type="ARBA" id="ARBA00025786"/>
    </source>
</evidence>
<dbReference type="InterPro" id="IPR000182">
    <property type="entry name" value="GNAT_dom"/>
</dbReference>
<dbReference type="GO" id="GO:0016746">
    <property type="term" value="F:acyltransferase activity"/>
    <property type="evidence" value="ECO:0007669"/>
    <property type="project" value="UniProtKB-KW"/>
</dbReference>
<comment type="caution">
    <text evidence="5">The sequence shown here is derived from an EMBL/GenBank/DDBJ whole genome shotgun (WGS) entry which is preliminary data.</text>
</comment>
<dbReference type="CDD" id="cd04301">
    <property type="entry name" value="NAT_SF"/>
    <property type="match status" value="1"/>
</dbReference>
<sequence length="175" mass="20533">MVNIRMATVNDLIEMQQCNLWCLPENYQMKYYFYHILSWPQLLWVAEDFDGRIVGYVLAKMEEDETKPPHGHITSLAVLRTHRKRGIATALMRRSQIEMHEVFGAKFVSLHVRKSNRAAYHLYNETLKYKINDVERGYYADGEDAYDMRCTFGEEKKESEEMNQLEAGVEKVAVS</sequence>
<dbReference type="EMBL" id="JALLPJ020000155">
    <property type="protein sequence ID" value="KAL3800719.1"/>
    <property type="molecule type" value="Genomic_DNA"/>
</dbReference>
<dbReference type="InterPro" id="IPR045047">
    <property type="entry name" value="Ard1-like"/>
</dbReference>
<accession>A0ABD3QKL9</accession>
<dbReference type="Pfam" id="PF00583">
    <property type="entry name" value="Acetyltransf_1"/>
    <property type="match status" value="1"/>
</dbReference>
<dbReference type="SUPFAM" id="SSF55729">
    <property type="entry name" value="Acyl-CoA N-acyltransferases (Nat)"/>
    <property type="match status" value="1"/>
</dbReference>
<dbReference type="PANTHER" id="PTHR23091:SF4">
    <property type="entry name" value="N-TERMINAL AMINO-ACID N(ALPHA)-ACETYLTRANSFERASE NATA"/>
    <property type="match status" value="1"/>
</dbReference>
<dbReference type="Proteomes" id="UP001530400">
    <property type="component" value="Unassembled WGS sequence"/>
</dbReference>
<gene>
    <name evidence="5" type="ORF">ACHAWO_013261</name>
</gene>
<keyword evidence="6" id="KW-1185">Reference proteome</keyword>
<evidence type="ECO:0000259" key="4">
    <source>
        <dbReference type="PROSITE" id="PS51186"/>
    </source>
</evidence>
<keyword evidence="2" id="KW-0012">Acyltransferase</keyword>
<dbReference type="InterPro" id="IPR016181">
    <property type="entry name" value="Acyl_CoA_acyltransferase"/>
</dbReference>
<proteinExistence type="inferred from homology"/>
<evidence type="ECO:0000313" key="6">
    <source>
        <dbReference type="Proteomes" id="UP001530400"/>
    </source>
</evidence>
<evidence type="ECO:0000313" key="5">
    <source>
        <dbReference type="EMBL" id="KAL3800719.1"/>
    </source>
</evidence>
<evidence type="ECO:0000256" key="2">
    <source>
        <dbReference type="ARBA" id="ARBA00023315"/>
    </source>
</evidence>
<dbReference type="AlphaFoldDB" id="A0ABD3QKL9"/>
<keyword evidence="1" id="KW-0808">Transferase</keyword>
<organism evidence="5 6">
    <name type="scientific">Cyclotella atomus</name>
    <dbReference type="NCBI Taxonomy" id="382360"/>
    <lineage>
        <taxon>Eukaryota</taxon>
        <taxon>Sar</taxon>
        <taxon>Stramenopiles</taxon>
        <taxon>Ochrophyta</taxon>
        <taxon>Bacillariophyta</taxon>
        <taxon>Coscinodiscophyceae</taxon>
        <taxon>Thalassiosirophycidae</taxon>
        <taxon>Stephanodiscales</taxon>
        <taxon>Stephanodiscaceae</taxon>
        <taxon>Cyclotella</taxon>
    </lineage>
</organism>
<name>A0ABD3QKL9_9STRA</name>
<dbReference type="PANTHER" id="PTHR23091">
    <property type="entry name" value="N-TERMINAL ACETYLTRANSFERASE"/>
    <property type="match status" value="1"/>
</dbReference>
<comment type="similarity">
    <text evidence="3">Belongs to the acetyltransferase family. ARD1 subfamily.</text>
</comment>
<protein>
    <recommendedName>
        <fullName evidence="4">N-acetyltransferase domain-containing protein</fullName>
    </recommendedName>
</protein>
<evidence type="ECO:0000256" key="1">
    <source>
        <dbReference type="ARBA" id="ARBA00022679"/>
    </source>
</evidence>